<evidence type="ECO:0000256" key="1">
    <source>
        <dbReference type="SAM" id="MobiDB-lite"/>
    </source>
</evidence>
<dbReference type="Proteomes" id="UP000310200">
    <property type="component" value="Unassembled WGS sequence"/>
</dbReference>
<evidence type="ECO:0000313" key="2">
    <source>
        <dbReference type="EMBL" id="TGZ40697.1"/>
    </source>
</evidence>
<sequence>MRDDEPRGVLSSSKEMEHKGDSKRENSGTRLTPDSSICSQLSRTSSMVRVRRDASFRGDPELAYCNVRTMACGENWGRSGKRYARRRRSVRLRRAVRGQNGQKSESGTVSGVGAAQLPCALRHDPSGIGGSLESSTCIFRRVSPPFRNEVTGRKVEIRRVQRAGKPVGRRFVTLRDTTTTTRDRGRDQPR</sequence>
<reference evidence="2 3" key="1">
    <citation type="journal article" date="2019" name="Philos. Trans. R. Soc. Lond., B, Biol. Sci.">
        <title>Ant behaviour and brain gene expression of defending hosts depend on the ecological success of the intruding social parasite.</title>
        <authorList>
            <person name="Kaur R."/>
            <person name="Stoldt M."/>
            <person name="Jongepier E."/>
            <person name="Feldmeyer B."/>
            <person name="Menzel F."/>
            <person name="Bornberg-Bauer E."/>
            <person name="Foitzik S."/>
        </authorList>
    </citation>
    <scope>NUCLEOTIDE SEQUENCE [LARGE SCALE GENOMIC DNA]</scope>
    <source>
        <tissue evidence="2">Whole body</tissue>
    </source>
</reference>
<name>A0A4S2K0U6_9HYME</name>
<feature type="region of interest" description="Disordered" evidence="1">
    <location>
        <begin position="1"/>
        <end position="44"/>
    </location>
</feature>
<comment type="caution">
    <text evidence="2">The sequence shown here is derived from an EMBL/GenBank/DDBJ whole genome shotgun (WGS) entry which is preliminary data.</text>
</comment>
<keyword evidence="3" id="KW-1185">Reference proteome</keyword>
<dbReference type="AlphaFoldDB" id="A0A4S2K0U6"/>
<evidence type="ECO:0000313" key="3">
    <source>
        <dbReference type="Proteomes" id="UP000310200"/>
    </source>
</evidence>
<feature type="compositionally biased region" description="Basic and acidic residues" evidence="1">
    <location>
        <begin position="14"/>
        <end position="27"/>
    </location>
</feature>
<proteinExistence type="predicted"/>
<feature type="compositionally biased region" description="Polar residues" evidence="1">
    <location>
        <begin position="28"/>
        <end position="44"/>
    </location>
</feature>
<organism evidence="2 3">
    <name type="scientific">Temnothorax longispinosus</name>
    <dbReference type="NCBI Taxonomy" id="300112"/>
    <lineage>
        <taxon>Eukaryota</taxon>
        <taxon>Metazoa</taxon>
        <taxon>Ecdysozoa</taxon>
        <taxon>Arthropoda</taxon>
        <taxon>Hexapoda</taxon>
        <taxon>Insecta</taxon>
        <taxon>Pterygota</taxon>
        <taxon>Neoptera</taxon>
        <taxon>Endopterygota</taxon>
        <taxon>Hymenoptera</taxon>
        <taxon>Apocrita</taxon>
        <taxon>Aculeata</taxon>
        <taxon>Formicoidea</taxon>
        <taxon>Formicidae</taxon>
        <taxon>Myrmicinae</taxon>
        <taxon>Temnothorax</taxon>
    </lineage>
</organism>
<protein>
    <submittedName>
        <fullName evidence="2">Uncharacterized protein</fullName>
    </submittedName>
</protein>
<dbReference type="EMBL" id="QBLH01003270">
    <property type="protein sequence ID" value="TGZ40697.1"/>
    <property type="molecule type" value="Genomic_DNA"/>
</dbReference>
<accession>A0A4S2K0U6</accession>
<gene>
    <name evidence="2" type="ORF">DBV15_08402</name>
</gene>